<organism evidence="3 4">
    <name type="scientific">Roseimicrobium gellanilyticum</name>
    <dbReference type="NCBI Taxonomy" id="748857"/>
    <lineage>
        <taxon>Bacteria</taxon>
        <taxon>Pseudomonadati</taxon>
        <taxon>Verrucomicrobiota</taxon>
        <taxon>Verrucomicrobiia</taxon>
        <taxon>Verrucomicrobiales</taxon>
        <taxon>Verrucomicrobiaceae</taxon>
        <taxon>Roseimicrobium</taxon>
    </lineage>
</organism>
<evidence type="ECO:0000256" key="1">
    <source>
        <dbReference type="SAM" id="MobiDB-lite"/>
    </source>
</evidence>
<comment type="caution">
    <text evidence="3">The sequence shown here is derived from an EMBL/GenBank/DDBJ whole genome shotgun (WGS) entry which is preliminary data.</text>
</comment>
<sequence length="106" mass="11592">MNWYYSIEGRAHGPVDDQYLAELASNDTVGGETLIWHPAMSGWEPVWKAKPEIVAHLSNADLAQKARGTTDRIPIAGLEGQGDGKGEEAPRSGGLFGRLFGRMRKK</sequence>
<dbReference type="Proteomes" id="UP000253426">
    <property type="component" value="Unassembled WGS sequence"/>
</dbReference>
<accession>A0A366H9Q9</accession>
<feature type="region of interest" description="Disordered" evidence="1">
    <location>
        <begin position="73"/>
        <end position="106"/>
    </location>
</feature>
<dbReference type="OrthoDB" id="196827at2"/>
<feature type="domain" description="GYF" evidence="2">
    <location>
        <begin position="3"/>
        <end position="47"/>
    </location>
</feature>
<reference evidence="3 4" key="1">
    <citation type="submission" date="2018-06" db="EMBL/GenBank/DDBJ databases">
        <title>Genomic Encyclopedia of Type Strains, Phase IV (KMG-IV): sequencing the most valuable type-strain genomes for metagenomic binning, comparative biology and taxonomic classification.</title>
        <authorList>
            <person name="Goeker M."/>
        </authorList>
    </citation>
    <scope>NUCLEOTIDE SEQUENCE [LARGE SCALE GENOMIC DNA]</scope>
    <source>
        <strain evidence="3 4">DSM 25532</strain>
    </source>
</reference>
<keyword evidence="4" id="KW-1185">Reference proteome</keyword>
<dbReference type="EMBL" id="QNRR01000010">
    <property type="protein sequence ID" value="RBP39010.1"/>
    <property type="molecule type" value="Genomic_DNA"/>
</dbReference>
<dbReference type="AlphaFoldDB" id="A0A366H9Q9"/>
<dbReference type="InterPro" id="IPR025640">
    <property type="entry name" value="GYF_2"/>
</dbReference>
<evidence type="ECO:0000313" key="3">
    <source>
        <dbReference type="EMBL" id="RBP39010.1"/>
    </source>
</evidence>
<name>A0A366H9Q9_9BACT</name>
<protein>
    <submittedName>
        <fullName evidence="3">Uncharacterized protein DUF4339</fullName>
    </submittedName>
</protein>
<evidence type="ECO:0000313" key="4">
    <source>
        <dbReference type="Proteomes" id="UP000253426"/>
    </source>
</evidence>
<gene>
    <name evidence="3" type="ORF">DES53_11033</name>
</gene>
<dbReference type="RefSeq" id="WP_113960782.1">
    <property type="nucleotide sequence ID" value="NZ_QNRR01000010.1"/>
</dbReference>
<evidence type="ECO:0000259" key="2">
    <source>
        <dbReference type="Pfam" id="PF14237"/>
    </source>
</evidence>
<proteinExistence type="predicted"/>
<dbReference type="Pfam" id="PF14237">
    <property type="entry name" value="GYF_2"/>
    <property type="match status" value="1"/>
</dbReference>